<dbReference type="SMART" id="SM00052">
    <property type="entry name" value="EAL"/>
    <property type="match status" value="1"/>
</dbReference>
<dbReference type="InterPro" id="IPR001633">
    <property type="entry name" value="EAL_dom"/>
</dbReference>
<dbReference type="EMBL" id="FWFZ01000043">
    <property type="protein sequence ID" value="SLN76535.1"/>
    <property type="molecule type" value="Genomic_DNA"/>
</dbReference>
<dbReference type="SMART" id="SM00086">
    <property type="entry name" value="PAC"/>
    <property type="match status" value="2"/>
</dbReference>
<dbReference type="InterPro" id="IPR035919">
    <property type="entry name" value="EAL_sf"/>
</dbReference>
<evidence type="ECO:0000259" key="2">
    <source>
        <dbReference type="PROSITE" id="PS50113"/>
    </source>
</evidence>
<dbReference type="InterPro" id="IPR000700">
    <property type="entry name" value="PAS-assoc_C"/>
</dbReference>
<evidence type="ECO:0000259" key="3">
    <source>
        <dbReference type="PROSITE" id="PS50883"/>
    </source>
</evidence>
<dbReference type="Gene3D" id="3.20.20.450">
    <property type="entry name" value="EAL domain"/>
    <property type="match status" value="1"/>
</dbReference>
<reference evidence="5 6" key="1">
    <citation type="submission" date="2017-03" db="EMBL/GenBank/DDBJ databases">
        <authorList>
            <person name="Afonso C.L."/>
            <person name="Miller P.J."/>
            <person name="Scott M.A."/>
            <person name="Spackman E."/>
            <person name="Goraichik I."/>
            <person name="Dimitrov K.M."/>
            <person name="Suarez D.L."/>
            <person name="Swayne D.E."/>
        </authorList>
    </citation>
    <scope>NUCLEOTIDE SEQUENCE [LARGE SCALE GENOMIC DNA]</scope>
    <source>
        <strain evidence="5 6">CECT 7023</strain>
    </source>
</reference>
<dbReference type="InterPro" id="IPR000160">
    <property type="entry name" value="GGDEF_dom"/>
</dbReference>
<dbReference type="Pfam" id="PF00990">
    <property type="entry name" value="GGDEF"/>
    <property type="match status" value="1"/>
</dbReference>
<feature type="domain" description="GGDEF" evidence="4">
    <location>
        <begin position="286"/>
        <end position="419"/>
    </location>
</feature>
<dbReference type="InterPro" id="IPR029787">
    <property type="entry name" value="Nucleotide_cyclase"/>
</dbReference>
<sequence length="689" mass="76174">MSEPNRVLLGKLVADHVLEGIVLTDAAGIVVWVNPAFQRLCGYSLEELVGKRPGDVLQGEATSPESRQKIARAIADRTSVKVDVVNYSKAGSPYISEINLGPIFDDTGELTHFVAAQRDVTLERSLAQESTDFKAYRRALDLQAIVSVTDPRGKITYVNPKFSAISGYSSDELVGKTHRVVNSGTHEKDFFREMWQEIRAGKTWHNEVCNRTKAGELYWVDTTIVPVHGPGGEIMRYVSTRYEVTERKAIEEKLRQIAEVDAMTGLANRAKFTDLLEVCLQDPEDGGGLVVMLDIDHFKDLNDSLGHHFGDLLLREIGRRLTQTLASDCVVARLGGDEFAALIPSPGGRPDAEERIAEMHAALCDTMTLSETVYLPAVSMGVTRYPDDAETVQGAMINADVALYEAKRDGRNQWCFFDPQVRRRLEYRNHLKAVLLHALDNDRFDITLQPYCCVRTGAHRGFEVLARLDHDGVPVPPDSFIPLAEELGLMSRIGRILRAKAFEAHGRMIEMGLRPRELAINVAAQEFREPAFVETLQALLREHHISPGDLVIEITETALIGRSTDTVAKALHRLQRTGVQVALDDFGTGFSSLSHLKDFSVNKIKIDKSFIGDLEDDEGDRALVDGLIMLAGRLGLSVVAEGVETVAQMKYLGVAGCHYLQGFALSPPLSLEAAVRFLDPRHEPHHAAG</sequence>
<proteinExistence type="predicted"/>
<dbReference type="InterPro" id="IPR052155">
    <property type="entry name" value="Biofilm_reg_signaling"/>
</dbReference>
<dbReference type="Gene3D" id="3.30.70.270">
    <property type="match status" value="1"/>
</dbReference>
<evidence type="ECO:0000313" key="5">
    <source>
        <dbReference type="EMBL" id="SLN76535.1"/>
    </source>
</evidence>
<dbReference type="SUPFAM" id="SSF141868">
    <property type="entry name" value="EAL domain-like"/>
    <property type="match status" value="1"/>
</dbReference>
<dbReference type="SMART" id="SM00267">
    <property type="entry name" value="GGDEF"/>
    <property type="match status" value="1"/>
</dbReference>
<evidence type="ECO:0000313" key="6">
    <source>
        <dbReference type="Proteomes" id="UP000193900"/>
    </source>
</evidence>
<feature type="domain" description="PAS" evidence="1">
    <location>
        <begin position="132"/>
        <end position="189"/>
    </location>
</feature>
<dbReference type="PANTHER" id="PTHR44757:SF2">
    <property type="entry name" value="BIOFILM ARCHITECTURE MAINTENANCE PROTEIN MBAA"/>
    <property type="match status" value="1"/>
</dbReference>
<name>A0A1Y5TYB3_9RHOB</name>
<dbReference type="OrthoDB" id="9814202at2"/>
<dbReference type="Proteomes" id="UP000193900">
    <property type="component" value="Unassembled WGS sequence"/>
</dbReference>
<dbReference type="SMART" id="SM00091">
    <property type="entry name" value="PAS"/>
    <property type="match status" value="2"/>
</dbReference>
<dbReference type="CDD" id="cd01949">
    <property type="entry name" value="GGDEF"/>
    <property type="match status" value="1"/>
</dbReference>
<evidence type="ECO:0000259" key="4">
    <source>
        <dbReference type="PROSITE" id="PS50887"/>
    </source>
</evidence>
<dbReference type="AlphaFoldDB" id="A0A1Y5TYB3"/>
<dbReference type="InterPro" id="IPR001610">
    <property type="entry name" value="PAC"/>
</dbReference>
<dbReference type="InterPro" id="IPR035965">
    <property type="entry name" value="PAS-like_dom_sf"/>
</dbReference>
<dbReference type="CDD" id="cd00130">
    <property type="entry name" value="PAS"/>
    <property type="match status" value="2"/>
</dbReference>
<dbReference type="Pfam" id="PF13426">
    <property type="entry name" value="PAS_9"/>
    <property type="match status" value="2"/>
</dbReference>
<dbReference type="SUPFAM" id="SSF55073">
    <property type="entry name" value="Nucleotide cyclase"/>
    <property type="match status" value="1"/>
</dbReference>
<gene>
    <name evidence="5" type="primary">cph2_2</name>
    <name evidence="5" type="ORF">ROA7023_04200</name>
</gene>
<dbReference type="PROSITE" id="PS50113">
    <property type="entry name" value="PAC"/>
    <property type="match status" value="2"/>
</dbReference>
<dbReference type="PANTHER" id="PTHR44757">
    <property type="entry name" value="DIGUANYLATE CYCLASE DGCP"/>
    <property type="match status" value="1"/>
</dbReference>
<keyword evidence="6" id="KW-1185">Reference proteome</keyword>
<feature type="domain" description="PAC" evidence="2">
    <location>
        <begin position="202"/>
        <end position="256"/>
    </location>
</feature>
<dbReference type="Gene3D" id="3.30.450.20">
    <property type="entry name" value="PAS domain"/>
    <property type="match status" value="2"/>
</dbReference>
<organism evidence="5 6">
    <name type="scientific">Roseisalinus antarcticus</name>
    <dbReference type="NCBI Taxonomy" id="254357"/>
    <lineage>
        <taxon>Bacteria</taxon>
        <taxon>Pseudomonadati</taxon>
        <taxon>Pseudomonadota</taxon>
        <taxon>Alphaproteobacteria</taxon>
        <taxon>Rhodobacterales</taxon>
        <taxon>Roseobacteraceae</taxon>
        <taxon>Roseisalinus</taxon>
    </lineage>
</organism>
<evidence type="ECO:0000259" key="1">
    <source>
        <dbReference type="PROSITE" id="PS50112"/>
    </source>
</evidence>
<dbReference type="PROSITE" id="PS50887">
    <property type="entry name" value="GGDEF"/>
    <property type="match status" value="1"/>
</dbReference>
<dbReference type="PROSITE" id="PS50112">
    <property type="entry name" value="PAS"/>
    <property type="match status" value="2"/>
</dbReference>
<dbReference type="InterPro" id="IPR000014">
    <property type="entry name" value="PAS"/>
</dbReference>
<dbReference type="NCBIfam" id="TIGR00229">
    <property type="entry name" value="sensory_box"/>
    <property type="match status" value="2"/>
</dbReference>
<dbReference type="InterPro" id="IPR043128">
    <property type="entry name" value="Rev_trsase/Diguanyl_cyclase"/>
</dbReference>
<feature type="domain" description="PAS" evidence="1">
    <location>
        <begin position="13"/>
        <end position="74"/>
    </location>
</feature>
<feature type="domain" description="PAC" evidence="2">
    <location>
        <begin position="78"/>
        <end position="132"/>
    </location>
</feature>
<protein>
    <submittedName>
        <fullName evidence="5">Phytochrome-like protein cph2</fullName>
    </submittedName>
</protein>
<dbReference type="RefSeq" id="WP_159458622.1">
    <property type="nucleotide sequence ID" value="NZ_FWFZ01000043.1"/>
</dbReference>
<accession>A0A1Y5TYB3</accession>
<dbReference type="SUPFAM" id="SSF55785">
    <property type="entry name" value="PYP-like sensor domain (PAS domain)"/>
    <property type="match status" value="2"/>
</dbReference>
<dbReference type="PROSITE" id="PS50883">
    <property type="entry name" value="EAL"/>
    <property type="match status" value="1"/>
</dbReference>
<dbReference type="Pfam" id="PF00563">
    <property type="entry name" value="EAL"/>
    <property type="match status" value="1"/>
</dbReference>
<feature type="domain" description="EAL" evidence="3">
    <location>
        <begin position="428"/>
        <end position="682"/>
    </location>
</feature>
<dbReference type="CDD" id="cd01948">
    <property type="entry name" value="EAL"/>
    <property type="match status" value="1"/>
</dbReference>
<dbReference type="NCBIfam" id="TIGR00254">
    <property type="entry name" value="GGDEF"/>
    <property type="match status" value="1"/>
</dbReference>